<proteinExistence type="predicted"/>
<feature type="region of interest" description="Disordered" evidence="1">
    <location>
        <begin position="27"/>
        <end position="70"/>
    </location>
</feature>
<evidence type="ECO:0000256" key="1">
    <source>
        <dbReference type="SAM" id="MobiDB-lite"/>
    </source>
</evidence>
<accession>A0A812NQA9</accession>
<name>A0A812NQA9_9DINO</name>
<keyword evidence="3" id="KW-1185">Reference proteome</keyword>
<feature type="compositionally biased region" description="Basic and acidic residues" evidence="1">
    <location>
        <begin position="45"/>
        <end position="56"/>
    </location>
</feature>
<organism evidence="2 3">
    <name type="scientific">Symbiodinium natans</name>
    <dbReference type="NCBI Taxonomy" id="878477"/>
    <lineage>
        <taxon>Eukaryota</taxon>
        <taxon>Sar</taxon>
        <taxon>Alveolata</taxon>
        <taxon>Dinophyceae</taxon>
        <taxon>Suessiales</taxon>
        <taxon>Symbiodiniaceae</taxon>
        <taxon>Symbiodinium</taxon>
    </lineage>
</organism>
<dbReference type="EMBL" id="CAJNDS010002068">
    <property type="protein sequence ID" value="CAE7302673.1"/>
    <property type="molecule type" value="Genomic_DNA"/>
</dbReference>
<reference evidence="2" key="1">
    <citation type="submission" date="2021-02" db="EMBL/GenBank/DDBJ databases">
        <authorList>
            <person name="Dougan E. K."/>
            <person name="Rhodes N."/>
            <person name="Thang M."/>
            <person name="Chan C."/>
        </authorList>
    </citation>
    <scope>NUCLEOTIDE SEQUENCE</scope>
</reference>
<dbReference type="Proteomes" id="UP000604046">
    <property type="component" value="Unassembled WGS sequence"/>
</dbReference>
<gene>
    <name evidence="2" type="primary">CACNA1S</name>
    <name evidence="2" type="ORF">SNAT2548_LOCUS15920</name>
</gene>
<evidence type="ECO:0000313" key="3">
    <source>
        <dbReference type="Proteomes" id="UP000604046"/>
    </source>
</evidence>
<dbReference type="AlphaFoldDB" id="A0A812NQA9"/>
<dbReference type="OrthoDB" id="10621991at2759"/>
<protein>
    <submittedName>
        <fullName evidence="2">CACNA1S protein</fullName>
    </submittedName>
</protein>
<sequence length="416" mass="46116">MDRNTFEELLDQSLLAFRQQLLESFPAVTSLEAPPSADGASEGLRPPEEKKADKAASFEVPPLGPVENSENSFELNLDAMERTGSNSVASMWSGTSDPTEPSSPVLKMAAPYLTSRLNGLSDQEAQAVRRRLRLRLGIFSPNTLITGQALHDAVFALGLTRYKVEDMNAVVNLTADFIGLQFQETRVRRISLSSTASPRSKYGRPVWKWPPHRESMMMRRSGSMASWMQRAPPPSKFNCVPAEPLMTLFLAEDAEVQKRIFGPHSLKVFQAVREILLAGDTNRLVAELTFVRINDLAAPPEPLHPLLLLEPFVALLIVANGIMTGVQTELENWDGWLYFELVFTTALLLEILLRISALANLRLSGPSRSPGFLWGLRISASSTLSPKVNVDSLNERCVLWQGIRAVYSGGDMTRRI</sequence>
<evidence type="ECO:0000313" key="2">
    <source>
        <dbReference type="EMBL" id="CAE7302673.1"/>
    </source>
</evidence>
<comment type="caution">
    <text evidence="2">The sequence shown here is derived from an EMBL/GenBank/DDBJ whole genome shotgun (WGS) entry which is preliminary data.</text>
</comment>